<evidence type="ECO:0000313" key="2">
    <source>
        <dbReference type="EMBL" id="MBC2593001.1"/>
    </source>
</evidence>
<dbReference type="Proteomes" id="UP000546464">
    <property type="component" value="Unassembled WGS sequence"/>
</dbReference>
<dbReference type="PANTHER" id="PTHR30327:SF1">
    <property type="entry name" value="UPF0301 PROTEIN YQGE"/>
    <property type="match status" value="1"/>
</dbReference>
<accession>A0A842HC65</accession>
<evidence type="ECO:0000256" key="1">
    <source>
        <dbReference type="ARBA" id="ARBA00009600"/>
    </source>
</evidence>
<dbReference type="GO" id="GO:0005829">
    <property type="term" value="C:cytosol"/>
    <property type="evidence" value="ECO:0007669"/>
    <property type="project" value="TreeGrafter"/>
</dbReference>
<reference evidence="2 3" key="1">
    <citation type="submission" date="2020-07" db="EMBL/GenBank/DDBJ databases">
        <authorList>
            <person name="Feng X."/>
        </authorList>
    </citation>
    <scope>NUCLEOTIDE SEQUENCE [LARGE SCALE GENOMIC DNA]</scope>
    <source>
        <strain evidence="2 3">JCM31066</strain>
    </source>
</reference>
<dbReference type="InterPro" id="IPR003774">
    <property type="entry name" value="AlgH-like"/>
</dbReference>
<proteinExistence type="inferred from homology"/>
<dbReference type="EMBL" id="JACHVB010000012">
    <property type="protein sequence ID" value="MBC2593001.1"/>
    <property type="molecule type" value="Genomic_DNA"/>
</dbReference>
<dbReference type="RefSeq" id="WP_185674001.1">
    <property type="nucleotide sequence ID" value="NZ_JACHVB010000012.1"/>
</dbReference>
<keyword evidence="3" id="KW-1185">Reference proteome</keyword>
<dbReference type="PANTHER" id="PTHR30327">
    <property type="entry name" value="UNCHARACTERIZED PROTEIN YQGE"/>
    <property type="match status" value="1"/>
</dbReference>
<dbReference type="Pfam" id="PF02622">
    <property type="entry name" value="DUF179"/>
    <property type="match status" value="1"/>
</dbReference>
<protein>
    <submittedName>
        <fullName evidence="2">YqgE/AlgH family protein</fullName>
    </submittedName>
</protein>
<gene>
    <name evidence="2" type="ORF">H5P28_01885</name>
</gene>
<dbReference type="AlphaFoldDB" id="A0A842HC65"/>
<dbReference type="Gene3D" id="3.40.1740.10">
    <property type="entry name" value="VC0467-like"/>
    <property type="match status" value="1"/>
</dbReference>
<comment type="similarity">
    <text evidence="1">Belongs to the UPF0301 (AlgH) family.</text>
</comment>
<dbReference type="SUPFAM" id="SSF143456">
    <property type="entry name" value="VC0467-like"/>
    <property type="match status" value="1"/>
</dbReference>
<name>A0A842HC65_9BACT</name>
<organism evidence="2 3">
    <name type="scientific">Ruficoccus amylovorans</name>
    <dbReference type="NCBI Taxonomy" id="1804625"/>
    <lineage>
        <taxon>Bacteria</taxon>
        <taxon>Pseudomonadati</taxon>
        <taxon>Verrucomicrobiota</taxon>
        <taxon>Opitutia</taxon>
        <taxon>Puniceicoccales</taxon>
        <taxon>Cerasicoccaceae</taxon>
        <taxon>Ruficoccus</taxon>
    </lineage>
</organism>
<sequence length="184" mass="20333">MPDDVKPFSGSLLVAHPGLHDPNFRKSIVLLSAHDEENGSLGVIINRPTGQNLGTLNGEYAFGPLAQVPVYEGGPVQRDQLLLAAWHWLPESSAFRLYFGISEQRLTELMAESPELEVRAFLGYAGWSEGQLETERQQNAWLVIPVNGHMMEGLDGPAMWREILASTWPELAFLADAPDDPTLN</sequence>
<evidence type="ECO:0000313" key="3">
    <source>
        <dbReference type="Proteomes" id="UP000546464"/>
    </source>
</evidence>
<comment type="caution">
    <text evidence="2">The sequence shown here is derived from an EMBL/GenBank/DDBJ whole genome shotgun (WGS) entry which is preliminary data.</text>
</comment>